<dbReference type="GO" id="GO:0004846">
    <property type="term" value="F:urate oxidase activity"/>
    <property type="evidence" value="ECO:0007669"/>
    <property type="project" value="UniProtKB-EC"/>
</dbReference>
<keyword evidence="4 7" id="KW-0659">Purine metabolism</keyword>
<evidence type="ECO:0000256" key="3">
    <source>
        <dbReference type="ARBA" id="ARBA00009760"/>
    </source>
</evidence>
<evidence type="ECO:0000256" key="8">
    <source>
        <dbReference type="PIRSR" id="PIRSR000241-1"/>
    </source>
</evidence>
<dbReference type="PIRSF" id="PIRSF000241">
    <property type="entry name" value="Urate_oxidase"/>
    <property type="match status" value="1"/>
</dbReference>
<feature type="active site" description="Charge relay system" evidence="8">
    <location>
        <position position="67"/>
    </location>
</feature>
<sequence>MAADDAVVAVNGFNFQQRHGKERVRVARVWRNRDGRHFIVEWSVGISILSDCVSAYVRDDNSDIVATDTMKNTVYAKAKECSEQISVEDFAILLAKHFTSYYKQVTTAIVKIVEKSWERVSVNGQPHNHGFKLGSEKHTTEVIVKKSGALQVTSGIEGLSLLKTTQSGFERFIRDNYTVLPETRERILATEVSASWRYSFEALYSIPKKQFYFTETYLDVKKVLVDTFFGPPKEGVYSPSVQYTLYDMAKSVLSRFPVISLVKLKMPNLHFLPVNISTKDNRSIVKFEDDVYLPTDEPHGSIEACLSRFSSKL</sequence>
<feature type="binding site" evidence="9">
    <location>
        <position position="67"/>
    </location>
    <ligand>
        <name>5-hydroxyisourate</name>
        <dbReference type="ChEBI" id="CHEBI:18072"/>
    </ligand>
</feature>
<dbReference type="NCBIfam" id="TIGR03383">
    <property type="entry name" value="urate_oxi"/>
    <property type="match status" value="1"/>
</dbReference>
<feature type="binding site" evidence="9">
    <location>
        <position position="186"/>
    </location>
    <ligand>
        <name>urate</name>
        <dbReference type="ChEBI" id="CHEBI:17775"/>
    </ligand>
</feature>
<evidence type="ECO:0000256" key="7">
    <source>
        <dbReference type="PIRNR" id="PIRNR000241"/>
    </source>
</evidence>
<dbReference type="InterPro" id="IPR002042">
    <property type="entry name" value="Uricase"/>
</dbReference>
<organism evidence="11 12">
    <name type="scientific">Momordica charantia</name>
    <name type="common">Bitter gourd</name>
    <name type="synonym">Balsam pear</name>
    <dbReference type="NCBI Taxonomy" id="3673"/>
    <lineage>
        <taxon>Eukaryota</taxon>
        <taxon>Viridiplantae</taxon>
        <taxon>Streptophyta</taxon>
        <taxon>Embryophyta</taxon>
        <taxon>Tracheophyta</taxon>
        <taxon>Spermatophyta</taxon>
        <taxon>Magnoliopsida</taxon>
        <taxon>eudicotyledons</taxon>
        <taxon>Gunneridae</taxon>
        <taxon>Pentapetalae</taxon>
        <taxon>rosids</taxon>
        <taxon>fabids</taxon>
        <taxon>Cucurbitales</taxon>
        <taxon>Cucurbitaceae</taxon>
        <taxon>Momordiceae</taxon>
        <taxon>Momordica</taxon>
    </lineage>
</organism>
<comment type="function">
    <text evidence="7 10">Catalyzes the oxidation of uric acid to 5-hydroxyisourate, which is further processed to form (S)-allantoin.</text>
</comment>
<evidence type="ECO:0000256" key="6">
    <source>
        <dbReference type="ARBA" id="ARBA00023140"/>
    </source>
</evidence>
<evidence type="ECO:0000313" key="12">
    <source>
        <dbReference type="RefSeq" id="XP_022150541.1"/>
    </source>
</evidence>
<dbReference type="InterPro" id="IPR019842">
    <property type="entry name" value="Uricase_CS"/>
</dbReference>
<feature type="binding site" evidence="9">
    <location>
        <position position="67"/>
    </location>
    <ligand>
        <name>urate</name>
        <dbReference type="ChEBI" id="CHEBI:17775"/>
    </ligand>
</feature>
<keyword evidence="11" id="KW-1185">Reference proteome</keyword>
<dbReference type="PANTHER" id="PTHR42874">
    <property type="entry name" value="URICASE"/>
    <property type="match status" value="1"/>
</dbReference>
<evidence type="ECO:0000256" key="1">
    <source>
        <dbReference type="ARBA" id="ARBA00004275"/>
    </source>
</evidence>
<proteinExistence type="inferred from homology"/>
<reference evidence="12" key="1">
    <citation type="submission" date="2025-08" db="UniProtKB">
        <authorList>
            <consortium name="RefSeq"/>
        </authorList>
    </citation>
    <scope>IDENTIFICATION</scope>
    <source>
        <strain evidence="12">OHB3-1</strain>
    </source>
</reference>
<protein>
    <recommendedName>
        <fullName evidence="7 10">Uricase</fullName>
        <ecNumber evidence="7 10">1.7.3.3</ecNumber>
    </recommendedName>
    <alternativeName>
        <fullName evidence="7">Urate oxidase</fullName>
    </alternativeName>
</protein>
<gene>
    <name evidence="12" type="primary">LOC111018658</name>
</gene>
<comment type="similarity">
    <text evidence="3 7 10">Belongs to the uricase family.</text>
</comment>
<dbReference type="Pfam" id="PF01014">
    <property type="entry name" value="Uricase"/>
    <property type="match status" value="2"/>
</dbReference>
<accession>A0A6J1DBT8</accession>
<dbReference type="OrthoDB" id="9992118at2759"/>
<dbReference type="GO" id="GO:0006145">
    <property type="term" value="P:purine nucleobase catabolic process"/>
    <property type="evidence" value="ECO:0007669"/>
    <property type="project" value="TreeGrafter"/>
</dbReference>
<feature type="active site" description="Charge relay system" evidence="8">
    <location>
        <position position="270"/>
    </location>
</feature>
<feature type="binding site" evidence="9">
    <location>
        <position position="68"/>
    </location>
    <ligand>
        <name>5-hydroxyisourate</name>
        <dbReference type="ChEBI" id="CHEBI:18072"/>
    </ligand>
</feature>
<evidence type="ECO:0000256" key="5">
    <source>
        <dbReference type="ARBA" id="ARBA00023002"/>
    </source>
</evidence>
<feature type="binding site" evidence="9">
    <location>
        <position position="186"/>
    </location>
    <ligand>
        <name>5-hydroxyisourate</name>
        <dbReference type="ChEBI" id="CHEBI:18072"/>
    </ligand>
</feature>
<comment type="catalytic activity">
    <reaction evidence="7 10">
        <text>urate + O2 + H2O = 5-hydroxyisourate + H2O2</text>
        <dbReference type="Rhea" id="RHEA:21368"/>
        <dbReference type="ChEBI" id="CHEBI:15377"/>
        <dbReference type="ChEBI" id="CHEBI:15379"/>
        <dbReference type="ChEBI" id="CHEBI:16240"/>
        <dbReference type="ChEBI" id="CHEBI:17775"/>
        <dbReference type="ChEBI" id="CHEBI:18072"/>
        <dbReference type="EC" id="1.7.3.3"/>
    </reaction>
</comment>
<dbReference type="CDD" id="cd00445">
    <property type="entry name" value="Uricase"/>
    <property type="match status" value="1"/>
</dbReference>
<keyword evidence="5 7" id="KW-0560">Oxidoreductase</keyword>
<feature type="active site" description="Charge relay system" evidence="8">
    <location>
        <position position="21"/>
    </location>
</feature>
<feature type="binding site" evidence="9">
    <location>
        <position position="169"/>
    </location>
    <ligand>
        <name>urate</name>
        <dbReference type="ChEBI" id="CHEBI:17775"/>
    </ligand>
</feature>
<dbReference type="GO" id="GO:0005777">
    <property type="term" value="C:peroxisome"/>
    <property type="evidence" value="ECO:0007669"/>
    <property type="project" value="UniProtKB-SubCell"/>
</dbReference>
<dbReference type="UniPathway" id="UPA00394">
    <property type="reaction ID" value="UER00650"/>
</dbReference>
<feature type="binding site" evidence="9">
    <location>
        <position position="268"/>
    </location>
    <ligand>
        <name>urate</name>
        <dbReference type="ChEBI" id="CHEBI:17775"/>
    </ligand>
</feature>
<feature type="binding site" evidence="9">
    <location>
        <position position="67"/>
    </location>
    <ligand>
        <name>O2</name>
        <dbReference type="ChEBI" id="CHEBI:15379"/>
    </ligand>
</feature>
<feature type="binding site" evidence="9">
    <location>
        <position position="241"/>
    </location>
    <ligand>
        <name>5-hydroxyisourate</name>
        <dbReference type="ChEBI" id="CHEBI:18072"/>
    </ligand>
</feature>
<dbReference type="SUPFAM" id="SSF55620">
    <property type="entry name" value="Tetrahydrobiopterin biosynthesis enzymes-like"/>
    <property type="match status" value="2"/>
</dbReference>
<dbReference type="EC" id="1.7.3.3" evidence="7 10"/>
<feature type="binding site" evidence="9">
    <location>
        <position position="242"/>
    </location>
    <ligand>
        <name>5-hydroxyisourate</name>
        <dbReference type="ChEBI" id="CHEBI:18072"/>
    </ligand>
</feature>
<feature type="binding site" evidence="9">
    <location>
        <position position="268"/>
    </location>
    <ligand>
        <name>O2</name>
        <dbReference type="ChEBI" id="CHEBI:15379"/>
    </ligand>
</feature>
<evidence type="ECO:0000256" key="10">
    <source>
        <dbReference type="RuleBase" id="RU004455"/>
    </source>
</evidence>
<feature type="binding site" evidence="9">
    <location>
        <position position="68"/>
    </location>
    <ligand>
        <name>urate</name>
        <dbReference type="ChEBI" id="CHEBI:17775"/>
    </ligand>
</feature>
<dbReference type="AlphaFoldDB" id="A0A6J1DBT8"/>
<evidence type="ECO:0000256" key="9">
    <source>
        <dbReference type="PIRSR" id="PIRSR000241-2"/>
    </source>
</evidence>
<name>A0A6J1DBT8_MOMCH</name>
<dbReference type="KEGG" id="mcha:111018658"/>
<feature type="binding site" evidence="9">
    <location>
        <position position="241"/>
    </location>
    <ligand>
        <name>urate</name>
        <dbReference type="ChEBI" id="CHEBI:17775"/>
    </ligand>
</feature>
<feature type="binding site" evidence="9">
    <location>
        <position position="169"/>
    </location>
    <ligand>
        <name>5-hydroxyisourate</name>
        <dbReference type="ChEBI" id="CHEBI:18072"/>
    </ligand>
</feature>
<comment type="pathway">
    <text evidence="2 7">Purine metabolism; urate degradation; (S)-allantoin from urate: step 1/3.</text>
</comment>
<keyword evidence="6 7" id="KW-0576">Peroxisome</keyword>
<dbReference type="Proteomes" id="UP000504603">
    <property type="component" value="Unplaced"/>
</dbReference>
<dbReference type="Gene3D" id="3.10.270.10">
    <property type="entry name" value="Urate Oxidase"/>
    <property type="match status" value="1"/>
</dbReference>
<feature type="binding site" evidence="9">
    <location>
        <position position="242"/>
    </location>
    <ligand>
        <name>urate</name>
        <dbReference type="ChEBI" id="CHEBI:17775"/>
    </ligand>
</feature>
<evidence type="ECO:0000256" key="4">
    <source>
        <dbReference type="ARBA" id="ARBA00022631"/>
    </source>
</evidence>
<dbReference type="PRINTS" id="PR00093">
    <property type="entry name" value="URICASE"/>
</dbReference>
<dbReference type="GeneID" id="111018658"/>
<evidence type="ECO:0000313" key="11">
    <source>
        <dbReference type="Proteomes" id="UP000504603"/>
    </source>
</evidence>
<dbReference type="FunFam" id="3.10.270.10:FF:000001">
    <property type="entry name" value="Uricase"/>
    <property type="match status" value="1"/>
</dbReference>
<dbReference type="PANTHER" id="PTHR42874:SF1">
    <property type="entry name" value="URICASE"/>
    <property type="match status" value="1"/>
</dbReference>
<dbReference type="PROSITE" id="PS00366">
    <property type="entry name" value="URICASE"/>
    <property type="match status" value="1"/>
</dbReference>
<evidence type="ECO:0000256" key="2">
    <source>
        <dbReference type="ARBA" id="ARBA00004831"/>
    </source>
</evidence>
<dbReference type="RefSeq" id="XP_022150541.1">
    <property type="nucleotide sequence ID" value="XM_022294849.1"/>
</dbReference>
<comment type="subcellular location">
    <subcellularLocation>
        <location evidence="1 7">Peroxisome</location>
    </subcellularLocation>
</comment>
<dbReference type="GO" id="GO:0019628">
    <property type="term" value="P:urate catabolic process"/>
    <property type="evidence" value="ECO:0007669"/>
    <property type="project" value="UniProtKB-UniPathway"/>
</dbReference>
<feature type="binding site" evidence="9">
    <location>
        <position position="268"/>
    </location>
    <ligand>
        <name>5-hydroxyisourate</name>
        <dbReference type="ChEBI" id="CHEBI:18072"/>
    </ligand>
</feature>